<evidence type="ECO:0000259" key="2">
    <source>
        <dbReference type="PROSITE" id="PS50943"/>
    </source>
</evidence>
<keyword evidence="4" id="KW-1185">Reference proteome</keyword>
<feature type="domain" description="HTH cro/C1-type" evidence="2">
    <location>
        <begin position="8"/>
        <end position="61"/>
    </location>
</feature>
<dbReference type="SUPFAM" id="SSF47413">
    <property type="entry name" value="lambda repressor-like DNA-binding domains"/>
    <property type="match status" value="1"/>
</dbReference>
<dbReference type="InterPro" id="IPR001387">
    <property type="entry name" value="Cro/C1-type_HTH"/>
</dbReference>
<sequence length="236" mass="25550">MDISAEKLKQLRLERGLSQDLLAKQSGLSLRTIQRLEQAGGGSPESLLALSASLNVSPQALRHSSVPTISHWSFAQRSVQLSALLLLLALLLALVSLASHGQFSIYLDLVSLLFLLLFVPGVTLVAAGPMGLIMSIINLSLLWQHATGSLAERRFLQQLYQLQYRLCYGSALVLSLLGLVSVFYHSPHLSTASLQGALGVLCLGWLYAACAAELLLRPVLFKLNVSIQAEQHTLAN</sequence>
<keyword evidence="1" id="KW-0472">Membrane</keyword>
<comment type="caution">
    <text evidence="3">The sequence shown here is derived from an EMBL/GenBank/DDBJ whole genome shotgun (WGS) entry which is preliminary data.</text>
</comment>
<dbReference type="Proteomes" id="UP000012046">
    <property type="component" value="Unassembled WGS sequence"/>
</dbReference>
<dbReference type="PROSITE" id="PS50943">
    <property type="entry name" value="HTH_CROC1"/>
    <property type="match status" value="1"/>
</dbReference>
<protein>
    <submittedName>
        <fullName evidence="3">XRE family transcriptional regulator</fullName>
    </submittedName>
</protein>
<feature type="transmembrane region" description="Helical" evidence="1">
    <location>
        <begin position="164"/>
        <end position="184"/>
    </location>
</feature>
<dbReference type="eggNOG" id="COG1396">
    <property type="taxonomic scope" value="Bacteria"/>
</dbReference>
<evidence type="ECO:0000313" key="3">
    <source>
        <dbReference type="EMBL" id="EHR39729.1"/>
    </source>
</evidence>
<feature type="transmembrane region" description="Helical" evidence="1">
    <location>
        <begin position="196"/>
        <end position="216"/>
    </location>
</feature>
<dbReference type="RefSeq" id="WP_008951640.1">
    <property type="nucleotide sequence ID" value="NZ_AHTH01000049.1"/>
</dbReference>
<feature type="transmembrane region" description="Helical" evidence="1">
    <location>
        <begin position="112"/>
        <end position="143"/>
    </location>
</feature>
<dbReference type="Gene3D" id="1.10.260.40">
    <property type="entry name" value="lambda repressor-like DNA-binding domains"/>
    <property type="match status" value="1"/>
</dbReference>
<feature type="transmembrane region" description="Helical" evidence="1">
    <location>
        <begin position="81"/>
        <end position="100"/>
    </location>
</feature>
<keyword evidence="1" id="KW-1133">Transmembrane helix</keyword>
<reference evidence="3 4" key="1">
    <citation type="journal article" date="2012" name="J. Bacteriol.">
        <title>Genome Sequence of Extracellular-Protease-Producing Alishewanella jeotgali Isolated from Traditional Korean Fermented Seafood.</title>
        <authorList>
            <person name="Jung J."/>
            <person name="Chun J."/>
            <person name="Park W."/>
        </authorList>
    </citation>
    <scope>NUCLEOTIDE SEQUENCE [LARGE SCALE GENOMIC DNA]</scope>
    <source>
        <strain evidence="3 4">KCTC 22429</strain>
    </source>
</reference>
<accession>H3ZI87</accession>
<proteinExistence type="predicted"/>
<dbReference type="CDD" id="cd00093">
    <property type="entry name" value="HTH_XRE"/>
    <property type="match status" value="1"/>
</dbReference>
<dbReference type="PATRIC" id="fig|1129374.4.peg.3069"/>
<evidence type="ECO:0000256" key="1">
    <source>
        <dbReference type="SAM" id="Phobius"/>
    </source>
</evidence>
<dbReference type="STRING" id="1129374.AJE_15489"/>
<gene>
    <name evidence="3" type="ORF">AJE_15489</name>
</gene>
<organism evidence="3 4">
    <name type="scientific">Alishewanella jeotgali KCTC 22429</name>
    <dbReference type="NCBI Taxonomy" id="1129374"/>
    <lineage>
        <taxon>Bacteria</taxon>
        <taxon>Pseudomonadati</taxon>
        <taxon>Pseudomonadota</taxon>
        <taxon>Gammaproteobacteria</taxon>
        <taxon>Alteromonadales</taxon>
        <taxon>Alteromonadaceae</taxon>
        <taxon>Alishewanella</taxon>
    </lineage>
</organism>
<keyword evidence="1" id="KW-0812">Transmembrane</keyword>
<dbReference type="EMBL" id="AHTH01000049">
    <property type="protein sequence ID" value="EHR39729.1"/>
    <property type="molecule type" value="Genomic_DNA"/>
</dbReference>
<dbReference type="Pfam" id="PF01381">
    <property type="entry name" value="HTH_3"/>
    <property type="match status" value="1"/>
</dbReference>
<name>H3ZI87_9ALTE</name>
<dbReference type="InterPro" id="IPR010982">
    <property type="entry name" value="Lambda_DNA-bd_dom_sf"/>
</dbReference>
<dbReference type="SMART" id="SM00530">
    <property type="entry name" value="HTH_XRE"/>
    <property type="match status" value="1"/>
</dbReference>
<evidence type="ECO:0000313" key="4">
    <source>
        <dbReference type="Proteomes" id="UP000012046"/>
    </source>
</evidence>
<dbReference type="GO" id="GO:0003677">
    <property type="term" value="F:DNA binding"/>
    <property type="evidence" value="ECO:0007669"/>
    <property type="project" value="InterPro"/>
</dbReference>
<dbReference type="AlphaFoldDB" id="H3ZI87"/>